<comment type="caution">
    <text evidence="3">The sequence shown here is derived from an EMBL/GenBank/DDBJ whole genome shotgun (WGS) entry which is preliminary data.</text>
</comment>
<reference evidence="3 4" key="1">
    <citation type="submission" date="2015-12" db="EMBL/GenBank/DDBJ databases">
        <title>The genome of Folsomia candida.</title>
        <authorList>
            <person name="Faddeeva A."/>
            <person name="Derks M.F."/>
            <person name="Anvar Y."/>
            <person name="Smit S."/>
            <person name="Van Straalen N."/>
            <person name="Roelofs D."/>
        </authorList>
    </citation>
    <scope>NUCLEOTIDE SEQUENCE [LARGE SCALE GENOMIC DNA]</scope>
    <source>
        <strain evidence="3 4">VU population</strain>
        <tissue evidence="3">Whole body</tissue>
    </source>
</reference>
<feature type="transmembrane region" description="Helical" evidence="2">
    <location>
        <begin position="7"/>
        <end position="27"/>
    </location>
</feature>
<organism evidence="3 4">
    <name type="scientific">Folsomia candida</name>
    <name type="common">Springtail</name>
    <dbReference type="NCBI Taxonomy" id="158441"/>
    <lineage>
        <taxon>Eukaryota</taxon>
        <taxon>Metazoa</taxon>
        <taxon>Ecdysozoa</taxon>
        <taxon>Arthropoda</taxon>
        <taxon>Hexapoda</taxon>
        <taxon>Collembola</taxon>
        <taxon>Entomobryomorpha</taxon>
        <taxon>Isotomoidea</taxon>
        <taxon>Isotomidae</taxon>
        <taxon>Proisotominae</taxon>
        <taxon>Folsomia</taxon>
    </lineage>
</organism>
<dbReference type="AlphaFoldDB" id="A0A226E7V9"/>
<gene>
    <name evidence="3" type="ORF">Fcan01_10554</name>
</gene>
<feature type="transmembrane region" description="Helical" evidence="2">
    <location>
        <begin position="124"/>
        <end position="143"/>
    </location>
</feature>
<protein>
    <submittedName>
        <fullName evidence="3">Uncharacterized protein</fullName>
    </submittedName>
</protein>
<feature type="transmembrane region" description="Helical" evidence="2">
    <location>
        <begin position="83"/>
        <end position="104"/>
    </location>
</feature>
<proteinExistence type="predicted"/>
<keyword evidence="2" id="KW-0472">Membrane</keyword>
<evidence type="ECO:0000313" key="4">
    <source>
        <dbReference type="Proteomes" id="UP000198287"/>
    </source>
</evidence>
<feature type="transmembrane region" description="Helical" evidence="2">
    <location>
        <begin position="47"/>
        <end position="71"/>
    </location>
</feature>
<keyword evidence="2" id="KW-1133">Transmembrane helix</keyword>
<feature type="transmembrane region" description="Helical" evidence="2">
    <location>
        <begin position="245"/>
        <end position="266"/>
    </location>
</feature>
<evidence type="ECO:0000313" key="3">
    <source>
        <dbReference type="EMBL" id="OXA53622.1"/>
    </source>
</evidence>
<feature type="compositionally biased region" description="Basic residues" evidence="1">
    <location>
        <begin position="198"/>
        <end position="209"/>
    </location>
</feature>
<sequence>MFVPGLCNLILGPIIIISGFLLEFGGYQAKPKADKDNTDIVELELKYWPCLCVHVLFTICCLTSGLCATLASKTDNRTWAIGLANVADLFSKASMLLIGGMLMYNFDPKESKVRGWPQWKWESIKLPIPTGVYCFFVQIYFSMRCIKLIDKKQNEVQNEVQDEVQDEIQDELQNEVQEEVQPGPSGASQKGGEQKGQKSGKQKGKKKGKGKEVQLEKYLCSDYSIRPAIFIFDIYPELQNYAKTIVFYGSLIFFSFISGFCANLAVTRFSNNSNWRLMKLGKMASSLSQALYWEILAFIFYNVDPMKLRTPDGLLGPWGPITVSILICFYCVLMQPYFWRMCTYLVKVAEEEDEDEYEDEDDDEYGYEDEYEYGYEHEYEYKEEEIRKNLVKKADRKRASI</sequence>
<name>A0A226E7V9_FOLCA</name>
<evidence type="ECO:0000256" key="1">
    <source>
        <dbReference type="SAM" id="MobiDB-lite"/>
    </source>
</evidence>
<feature type="region of interest" description="Disordered" evidence="1">
    <location>
        <begin position="175"/>
        <end position="209"/>
    </location>
</feature>
<evidence type="ECO:0000256" key="2">
    <source>
        <dbReference type="SAM" id="Phobius"/>
    </source>
</evidence>
<accession>A0A226E7V9</accession>
<feature type="transmembrane region" description="Helical" evidence="2">
    <location>
        <begin position="315"/>
        <end position="339"/>
    </location>
</feature>
<dbReference type="EMBL" id="LNIX01000005">
    <property type="protein sequence ID" value="OXA53622.1"/>
    <property type="molecule type" value="Genomic_DNA"/>
</dbReference>
<keyword evidence="2" id="KW-0812">Transmembrane</keyword>
<keyword evidence="4" id="KW-1185">Reference proteome</keyword>
<dbReference type="Proteomes" id="UP000198287">
    <property type="component" value="Unassembled WGS sequence"/>
</dbReference>